<dbReference type="Gene3D" id="3.90.190.20">
    <property type="entry name" value="Mur ligase, C-terminal domain"/>
    <property type="match status" value="1"/>
</dbReference>
<dbReference type="PANTHER" id="PTHR23135">
    <property type="entry name" value="MUR LIGASE FAMILY MEMBER"/>
    <property type="match status" value="1"/>
</dbReference>
<evidence type="ECO:0000256" key="1">
    <source>
        <dbReference type="ARBA" id="ARBA00005898"/>
    </source>
</evidence>
<feature type="binding site" evidence="7">
    <location>
        <begin position="401"/>
        <end position="404"/>
    </location>
    <ligand>
        <name>meso-2,6-diaminopimelate</name>
        <dbReference type="ChEBI" id="CHEBI:57791"/>
    </ligand>
</feature>
<keyword evidence="7" id="KW-0460">Magnesium</keyword>
<evidence type="ECO:0000256" key="8">
    <source>
        <dbReference type="RuleBase" id="RU004135"/>
    </source>
</evidence>
<keyword evidence="6 7" id="KW-0961">Cell wall biogenesis/degradation</keyword>
<comment type="subcellular location">
    <subcellularLocation>
        <location evidence="7 8">Cytoplasm</location>
    </subcellularLocation>
</comment>
<dbReference type="InterPro" id="IPR005761">
    <property type="entry name" value="UDP-N-AcMur-Glu-dNH2Pim_ligase"/>
</dbReference>
<comment type="caution">
    <text evidence="12">The sequence shown here is derived from an EMBL/GenBank/DDBJ whole genome shotgun (WGS) entry which is preliminary data.</text>
</comment>
<feature type="domain" description="Mur ligase C-terminal" evidence="10">
    <location>
        <begin position="324"/>
        <end position="451"/>
    </location>
</feature>
<dbReference type="EMBL" id="JACHOB010000005">
    <property type="protein sequence ID" value="MBB4659873.1"/>
    <property type="molecule type" value="Genomic_DNA"/>
</dbReference>
<evidence type="ECO:0000256" key="5">
    <source>
        <dbReference type="ARBA" id="ARBA00023306"/>
    </source>
</evidence>
<keyword evidence="5 7" id="KW-0131">Cell cycle</keyword>
<dbReference type="UniPathway" id="UPA00219"/>
<dbReference type="NCBIfam" id="TIGR01085">
    <property type="entry name" value="murE"/>
    <property type="match status" value="1"/>
</dbReference>
<name>A0A840I6J6_9PROT</name>
<dbReference type="GO" id="GO:0005524">
    <property type="term" value="F:ATP binding"/>
    <property type="evidence" value="ECO:0007669"/>
    <property type="project" value="UniProtKB-UniRule"/>
</dbReference>
<comment type="function">
    <text evidence="7">Catalyzes the addition of meso-diaminopimelic acid to the nucleotide precursor UDP-N-acetylmuramoyl-L-alanyl-D-glutamate (UMAG) in the biosynthesis of bacterial cell-wall peptidoglycan.</text>
</comment>
<comment type="similarity">
    <text evidence="1 7">Belongs to the MurCDEF family. MurE subfamily.</text>
</comment>
<comment type="caution">
    <text evidence="7">Lacks conserved residue(s) required for the propagation of feature annotation.</text>
</comment>
<dbReference type="SUPFAM" id="SSF53244">
    <property type="entry name" value="MurD-like peptide ligases, peptide-binding domain"/>
    <property type="match status" value="1"/>
</dbReference>
<evidence type="ECO:0000256" key="4">
    <source>
        <dbReference type="ARBA" id="ARBA00022984"/>
    </source>
</evidence>
<keyword evidence="13" id="KW-1185">Reference proteome</keyword>
<evidence type="ECO:0000256" key="7">
    <source>
        <dbReference type="HAMAP-Rule" id="MF_00208"/>
    </source>
</evidence>
<dbReference type="GO" id="GO:0071555">
    <property type="term" value="P:cell wall organization"/>
    <property type="evidence" value="ECO:0007669"/>
    <property type="project" value="UniProtKB-KW"/>
</dbReference>
<dbReference type="InterPro" id="IPR036615">
    <property type="entry name" value="Mur_ligase_C_dom_sf"/>
</dbReference>
<dbReference type="Pfam" id="PF01225">
    <property type="entry name" value="Mur_ligase"/>
    <property type="match status" value="1"/>
</dbReference>
<feature type="binding site" evidence="7">
    <location>
        <position position="176"/>
    </location>
    <ligand>
        <name>UDP-N-acetyl-alpha-D-muramoyl-L-alanyl-D-glutamate</name>
        <dbReference type="ChEBI" id="CHEBI:83900"/>
    </ligand>
</feature>
<dbReference type="Pfam" id="PF08245">
    <property type="entry name" value="Mur_ligase_M"/>
    <property type="match status" value="1"/>
</dbReference>
<dbReference type="GO" id="GO:0051301">
    <property type="term" value="P:cell division"/>
    <property type="evidence" value="ECO:0007669"/>
    <property type="project" value="UniProtKB-KW"/>
</dbReference>
<feature type="binding site" evidence="7">
    <location>
        <position position="170"/>
    </location>
    <ligand>
        <name>UDP-N-acetyl-alpha-D-muramoyl-L-alanyl-D-glutamate</name>
        <dbReference type="ChEBI" id="CHEBI:83900"/>
    </ligand>
</feature>
<dbReference type="InterPro" id="IPR000713">
    <property type="entry name" value="Mur_ligase_N"/>
</dbReference>
<comment type="cofactor">
    <cofactor evidence="7">
        <name>Mg(2+)</name>
        <dbReference type="ChEBI" id="CHEBI:18420"/>
    </cofactor>
</comment>
<keyword evidence="4 7" id="KW-0573">Peptidoglycan synthesis</keyword>
<dbReference type="SUPFAM" id="SSF53623">
    <property type="entry name" value="MurD-like peptide ligases, catalytic domain"/>
    <property type="match status" value="1"/>
</dbReference>
<evidence type="ECO:0000256" key="6">
    <source>
        <dbReference type="ARBA" id="ARBA00023316"/>
    </source>
</evidence>
<dbReference type="NCBIfam" id="NF001124">
    <property type="entry name" value="PRK00139.1-2"/>
    <property type="match status" value="1"/>
</dbReference>
<dbReference type="Gene3D" id="3.40.1190.10">
    <property type="entry name" value="Mur-like, catalytic domain"/>
    <property type="match status" value="1"/>
</dbReference>
<evidence type="ECO:0000256" key="2">
    <source>
        <dbReference type="ARBA" id="ARBA00022618"/>
    </source>
</evidence>
<feature type="binding site" evidence="7">
    <location>
        <position position="377"/>
    </location>
    <ligand>
        <name>meso-2,6-diaminopimelate</name>
        <dbReference type="ChEBI" id="CHEBI:57791"/>
    </ligand>
</feature>
<feature type="binding site" evidence="7">
    <location>
        <position position="178"/>
    </location>
    <ligand>
        <name>UDP-N-acetyl-alpha-D-muramoyl-L-alanyl-D-glutamate</name>
        <dbReference type="ChEBI" id="CHEBI:83900"/>
    </ligand>
</feature>
<reference evidence="12 13" key="1">
    <citation type="submission" date="2020-08" db="EMBL/GenBank/DDBJ databases">
        <title>Genomic Encyclopedia of Type Strains, Phase IV (KMG-IV): sequencing the most valuable type-strain genomes for metagenomic binning, comparative biology and taxonomic classification.</title>
        <authorList>
            <person name="Goeker M."/>
        </authorList>
    </citation>
    <scope>NUCLEOTIDE SEQUENCE [LARGE SCALE GENOMIC DNA]</scope>
    <source>
        <strain evidence="12 13">DSM 102850</strain>
    </source>
</reference>
<sequence>MKLQHLHPLAAELPDAEVTGVTADSRAVEPGFVFAALPGSRADGRRFIPQAVEAGAVAIIAPTGTKADVPVLESEEPRLTLAEIASRLHHGQPAHVAGITGTNGKTSVARFTGQLWNALGHKAGTLGTLGAVAPGYDYALRHTTPDPVEIHQVLSTMASLGTTHLAMEVSSHGLAQHRADGVAFSQGAFTNITQDHLDYHPDFEDYFKAKLRLLTGLLPEGRTAVICADGAGADRVMEETRAAGRTVFSTGREGSDLKLVDLAPTPTGLRIVVEADGRSHELHLPLIGAFQADNALVAAGLAVTSGHDLAAVLPCLAEISAAPGRMEHAGTKRMAGGEAAIYVDYAHTPDAVRTALAAARPHAEGRVAVLLGAGGDRDRAKRPLMGRAAAEGADLVFVTDDNPRTEEAGPIREAVASGAPGARIVANRAEAIGAAVDALEPGDVLIVAGKGHEKYQIVGDVTYPFDDVAVAGEAAKAASVSA</sequence>
<feature type="binding site" evidence="7">
    <location>
        <begin position="143"/>
        <end position="144"/>
    </location>
    <ligand>
        <name>UDP-N-acetyl-alpha-D-muramoyl-L-alanyl-D-glutamate</name>
        <dbReference type="ChEBI" id="CHEBI:83900"/>
    </ligand>
</feature>
<dbReference type="InterPro" id="IPR036565">
    <property type="entry name" value="Mur-like_cat_sf"/>
</dbReference>
<gene>
    <name evidence="7" type="primary">murE</name>
    <name evidence="12" type="ORF">GGQ59_002414</name>
</gene>
<keyword evidence="2 7" id="KW-0132">Cell division</keyword>
<dbReference type="InterPro" id="IPR004101">
    <property type="entry name" value="Mur_ligase_C"/>
</dbReference>
<dbReference type="GO" id="GO:0000287">
    <property type="term" value="F:magnesium ion binding"/>
    <property type="evidence" value="ECO:0007669"/>
    <property type="project" value="UniProtKB-UniRule"/>
</dbReference>
<evidence type="ECO:0000256" key="3">
    <source>
        <dbReference type="ARBA" id="ARBA00022960"/>
    </source>
</evidence>
<accession>A0A840I6J6</accession>
<feature type="domain" description="Mur ligase central" evidence="11">
    <location>
        <begin position="99"/>
        <end position="302"/>
    </location>
</feature>
<comment type="pathway">
    <text evidence="7 8">Cell wall biogenesis; peptidoglycan biosynthesis.</text>
</comment>
<keyword evidence="7" id="KW-0963">Cytoplasm</keyword>
<comment type="PTM">
    <text evidence="7">Carboxylation is probably crucial for Mg(2+) binding and, consequently, for the gamma-phosphate positioning of ATP.</text>
</comment>
<dbReference type="Gene3D" id="3.40.1390.10">
    <property type="entry name" value="MurE/MurF, N-terminal domain"/>
    <property type="match status" value="1"/>
</dbReference>
<dbReference type="InterPro" id="IPR035911">
    <property type="entry name" value="MurE/MurF_N"/>
</dbReference>
<feature type="modified residue" description="N6-carboxylysine" evidence="7">
    <location>
        <position position="210"/>
    </location>
</feature>
<dbReference type="HAMAP" id="MF_00208">
    <property type="entry name" value="MurE"/>
    <property type="match status" value="1"/>
</dbReference>
<dbReference type="AlphaFoldDB" id="A0A840I6J6"/>
<keyword evidence="7" id="KW-0067">ATP-binding</keyword>
<dbReference type="Pfam" id="PF02875">
    <property type="entry name" value="Mur_ligase_C"/>
    <property type="match status" value="1"/>
</dbReference>
<feature type="binding site" evidence="7">
    <location>
        <position position="453"/>
    </location>
    <ligand>
        <name>meso-2,6-diaminopimelate</name>
        <dbReference type="ChEBI" id="CHEBI:57791"/>
    </ligand>
</feature>
<dbReference type="InterPro" id="IPR013221">
    <property type="entry name" value="Mur_ligase_cen"/>
</dbReference>
<feature type="binding site" evidence="7">
    <location>
        <position position="25"/>
    </location>
    <ligand>
        <name>UDP-N-acetyl-alpha-D-muramoyl-L-alanyl-D-glutamate</name>
        <dbReference type="ChEBI" id="CHEBI:83900"/>
    </ligand>
</feature>
<dbReference type="PANTHER" id="PTHR23135:SF4">
    <property type="entry name" value="UDP-N-ACETYLMURAMOYL-L-ALANYL-D-GLUTAMATE--2,6-DIAMINOPIMELATE LIGASE MURE HOMOLOG, CHLOROPLASTIC"/>
    <property type="match status" value="1"/>
</dbReference>
<dbReference type="GO" id="GO:0008765">
    <property type="term" value="F:UDP-N-acetylmuramoylalanyl-D-glutamate-2,6-diaminopimelate ligase activity"/>
    <property type="evidence" value="ECO:0007669"/>
    <property type="project" value="UniProtKB-UniRule"/>
</dbReference>
<evidence type="ECO:0000259" key="10">
    <source>
        <dbReference type="Pfam" id="PF02875"/>
    </source>
</evidence>
<feature type="binding site" evidence="7">
    <location>
        <position position="449"/>
    </location>
    <ligand>
        <name>meso-2,6-diaminopimelate</name>
        <dbReference type="ChEBI" id="CHEBI:57791"/>
    </ligand>
</feature>
<keyword evidence="7" id="KW-0547">Nucleotide-binding</keyword>
<protein>
    <recommendedName>
        <fullName evidence="7">UDP-N-acetylmuramoyl-L-alanyl-D-glutamate--2,6-diaminopimelate ligase</fullName>
        <ecNumber evidence="7">6.3.2.13</ecNumber>
    </recommendedName>
    <alternativeName>
        <fullName evidence="7">Meso-A2pm-adding enzyme</fullName>
    </alternativeName>
    <alternativeName>
        <fullName evidence="7">Meso-diaminopimelate-adding enzyme</fullName>
    </alternativeName>
    <alternativeName>
        <fullName evidence="7">UDP-MurNAc-L-Ala-D-Glu:meso-diaminopimelate ligase</fullName>
    </alternativeName>
    <alternativeName>
        <fullName evidence="7">UDP-MurNAc-tripeptide synthetase</fullName>
    </alternativeName>
    <alternativeName>
        <fullName evidence="7">UDP-N-acetylmuramyl-tripeptide synthetase</fullName>
    </alternativeName>
</protein>
<keyword evidence="3 7" id="KW-0133">Cell shape</keyword>
<dbReference type="SUPFAM" id="SSF63418">
    <property type="entry name" value="MurE/MurF N-terminal domain"/>
    <property type="match status" value="1"/>
</dbReference>
<feature type="short sequence motif" description="Meso-diaminopimelate recognition motif" evidence="7">
    <location>
        <begin position="401"/>
        <end position="404"/>
    </location>
</feature>
<feature type="binding site" evidence="7">
    <location>
        <begin position="101"/>
        <end position="107"/>
    </location>
    <ligand>
        <name>ATP</name>
        <dbReference type="ChEBI" id="CHEBI:30616"/>
    </ligand>
</feature>
<evidence type="ECO:0000313" key="13">
    <source>
        <dbReference type="Proteomes" id="UP000563524"/>
    </source>
</evidence>
<dbReference type="GO" id="GO:0008360">
    <property type="term" value="P:regulation of cell shape"/>
    <property type="evidence" value="ECO:0007669"/>
    <property type="project" value="UniProtKB-KW"/>
</dbReference>
<organism evidence="12 13">
    <name type="scientific">Parvularcula dongshanensis</name>
    <dbReference type="NCBI Taxonomy" id="1173995"/>
    <lineage>
        <taxon>Bacteria</taxon>
        <taxon>Pseudomonadati</taxon>
        <taxon>Pseudomonadota</taxon>
        <taxon>Alphaproteobacteria</taxon>
        <taxon>Parvularculales</taxon>
        <taxon>Parvularculaceae</taxon>
        <taxon>Parvularcula</taxon>
    </lineage>
</organism>
<dbReference type="RefSeq" id="WP_183818900.1">
    <property type="nucleotide sequence ID" value="NZ_JACHOB010000005.1"/>
</dbReference>
<dbReference type="NCBIfam" id="NF001126">
    <property type="entry name" value="PRK00139.1-4"/>
    <property type="match status" value="1"/>
</dbReference>
<evidence type="ECO:0000259" key="9">
    <source>
        <dbReference type="Pfam" id="PF01225"/>
    </source>
</evidence>
<evidence type="ECO:0000313" key="12">
    <source>
        <dbReference type="EMBL" id="MBB4659873.1"/>
    </source>
</evidence>
<feature type="domain" description="Mur ligase N-terminal catalytic" evidence="9">
    <location>
        <begin position="17"/>
        <end position="75"/>
    </location>
</feature>
<dbReference type="GO" id="GO:0009252">
    <property type="term" value="P:peptidoglycan biosynthetic process"/>
    <property type="evidence" value="ECO:0007669"/>
    <property type="project" value="UniProtKB-UniRule"/>
</dbReference>
<dbReference type="GO" id="GO:0005737">
    <property type="term" value="C:cytoplasm"/>
    <property type="evidence" value="ECO:0007669"/>
    <property type="project" value="UniProtKB-SubCell"/>
</dbReference>
<keyword evidence="7 12" id="KW-0436">Ligase</keyword>
<comment type="catalytic activity">
    <reaction evidence="7">
        <text>UDP-N-acetyl-alpha-D-muramoyl-L-alanyl-D-glutamate + meso-2,6-diaminopimelate + ATP = UDP-N-acetyl-alpha-D-muramoyl-L-alanyl-gamma-D-glutamyl-meso-2,6-diaminopimelate + ADP + phosphate + H(+)</text>
        <dbReference type="Rhea" id="RHEA:23676"/>
        <dbReference type="ChEBI" id="CHEBI:15378"/>
        <dbReference type="ChEBI" id="CHEBI:30616"/>
        <dbReference type="ChEBI" id="CHEBI:43474"/>
        <dbReference type="ChEBI" id="CHEBI:57791"/>
        <dbReference type="ChEBI" id="CHEBI:83900"/>
        <dbReference type="ChEBI" id="CHEBI:83905"/>
        <dbReference type="ChEBI" id="CHEBI:456216"/>
        <dbReference type="EC" id="6.3.2.13"/>
    </reaction>
</comment>
<evidence type="ECO:0000259" key="11">
    <source>
        <dbReference type="Pfam" id="PF08245"/>
    </source>
</evidence>
<dbReference type="EC" id="6.3.2.13" evidence="7"/>
<proteinExistence type="inferred from homology"/>
<dbReference type="Proteomes" id="UP000563524">
    <property type="component" value="Unassembled WGS sequence"/>
</dbReference>